<comment type="subcellular location">
    <subcellularLocation>
        <location evidence="1">Cell membrane</location>
        <topology evidence="1">Multi-pass membrane protein</topology>
    </subcellularLocation>
</comment>
<feature type="transmembrane region" description="Helical" evidence="12">
    <location>
        <begin position="13"/>
        <end position="38"/>
    </location>
</feature>
<keyword evidence="4 12" id="KW-1003">Cell membrane</keyword>
<dbReference type="PIRSF" id="PIRSF006446">
    <property type="entry name" value="Cyt_quinol_oxidase_1"/>
    <property type="match status" value="1"/>
</dbReference>
<keyword evidence="5 12" id="KW-0349">Heme</keyword>
<evidence type="ECO:0000313" key="13">
    <source>
        <dbReference type="EMBL" id="KRL66901.1"/>
    </source>
</evidence>
<dbReference type="AlphaFoldDB" id="A0A0R1SKV3"/>
<sequence length="481" mass="54300">MTEMSRIQFAVTVITHFLLVATSIGMMLVTVIFEMMYAFGGDKNEKYGRLALFFGRIFFFSFATGVLTGIVMELQFGLNWSSYSKFFGDIIGVPLVIESMLAFFVESNLIGLWRFTWGKMNKKWHAFIGLALLISSMFSIVWIISINAFMQNPYGYHMEGQHARLNSFIDLFENPQYPNEFGHVFIGILIVSGFVTAGISAWQILHKRDPEIFKRALQIGLLVAVPVAFSQQLLADNQIQATMAVQPMKFAAVEGQYDNAGSKTTGVPWYAFATINEQKKTIKGLAIPDLGSYFGSGQFTGKAVGMKTIAKAYHTKFDKTVAKSYKGHMSYYPPVTLMFIAMRWMVYAGFFFTIFGVLAMLMMMRKKKDIAEHRKTLITLGIAMCFPYITITAGWIVAEVGRFPFVVYGLFTQFDAVSPTVTAASVTMSLTIFTIMDALLLYTMVYISHRYMKKGVPDINGEYPELEPHLDPFDRRVFKDA</sequence>
<proteinExistence type="inferred from homology"/>
<reference evidence="13 14" key="1">
    <citation type="journal article" date="2015" name="Genome Announc.">
        <title>Expanding the biotechnology potential of lactobacilli through comparative genomics of 213 strains and associated genera.</title>
        <authorList>
            <person name="Sun Z."/>
            <person name="Harris H.M."/>
            <person name="McCann A."/>
            <person name="Guo C."/>
            <person name="Argimon S."/>
            <person name="Zhang W."/>
            <person name="Yang X."/>
            <person name="Jeffery I.B."/>
            <person name="Cooney J.C."/>
            <person name="Kagawa T.F."/>
            <person name="Liu W."/>
            <person name="Song Y."/>
            <person name="Salvetti E."/>
            <person name="Wrobel A."/>
            <person name="Rasinkangas P."/>
            <person name="Parkhill J."/>
            <person name="Rea M.C."/>
            <person name="O'Sullivan O."/>
            <person name="Ritari J."/>
            <person name="Douillard F.P."/>
            <person name="Paul Ross R."/>
            <person name="Yang R."/>
            <person name="Briner A.E."/>
            <person name="Felis G.E."/>
            <person name="de Vos W.M."/>
            <person name="Barrangou R."/>
            <person name="Klaenhammer T.R."/>
            <person name="Caufield P.W."/>
            <person name="Cui Y."/>
            <person name="Zhang H."/>
            <person name="O'Toole P.W."/>
        </authorList>
    </citation>
    <scope>NUCLEOTIDE SEQUENCE [LARGE SCALE GENOMIC DNA]</scope>
    <source>
        <strain evidence="13 14">DSM 14857</strain>
    </source>
</reference>
<dbReference type="STRING" id="1423815.FC27_GL002227"/>
<feature type="transmembrane region" description="Helical" evidence="12">
    <location>
        <begin position="376"/>
        <end position="397"/>
    </location>
</feature>
<evidence type="ECO:0000256" key="11">
    <source>
        <dbReference type="ARBA" id="ARBA00023136"/>
    </source>
</evidence>
<dbReference type="Pfam" id="PF01654">
    <property type="entry name" value="Cyt_bd_oxida_I"/>
    <property type="match status" value="1"/>
</dbReference>
<keyword evidence="9 12" id="KW-1133">Transmembrane helix</keyword>
<dbReference type="PATRIC" id="fig|1423815.3.peg.2285"/>
<dbReference type="GO" id="GO:0046872">
    <property type="term" value="F:metal ion binding"/>
    <property type="evidence" value="ECO:0007669"/>
    <property type="project" value="UniProtKB-UniRule"/>
</dbReference>
<evidence type="ECO:0000256" key="6">
    <source>
        <dbReference type="ARBA" id="ARBA00022692"/>
    </source>
</evidence>
<name>A0A0R1SKV3_9LACO</name>
<accession>A0A0R1SKV3</accession>
<keyword evidence="6 12" id="KW-0812">Transmembrane</keyword>
<protein>
    <submittedName>
        <fullName evidence="13">Cytochrome d ubiquinol oxidase subunit I</fullName>
    </submittedName>
</protein>
<evidence type="ECO:0000256" key="10">
    <source>
        <dbReference type="ARBA" id="ARBA00023004"/>
    </source>
</evidence>
<evidence type="ECO:0000256" key="8">
    <source>
        <dbReference type="ARBA" id="ARBA00022982"/>
    </source>
</evidence>
<evidence type="ECO:0000313" key="14">
    <source>
        <dbReference type="Proteomes" id="UP000051647"/>
    </source>
</evidence>
<dbReference type="InterPro" id="IPR002585">
    <property type="entry name" value="Cyt-d_ubiquinol_oxidase_su_1"/>
</dbReference>
<keyword evidence="3 12" id="KW-0813">Transport</keyword>
<dbReference type="eggNOG" id="COG1271">
    <property type="taxonomic scope" value="Bacteria"/>
</dbReference>
<evidence type="ECO:0000256" key="3">
    <source>
        <dbReference type="ARBA" id="ARBA00022448"/>
    </source>
</evidence>
<dbReference type="PANTHER" id="PTHR30365">
    <property type="entry name" value="CYTOCHROME D UBIQUINOL OXIDASE"/>
    <property type="match status" value="1"/>
</dbReference>
<dbReference type="Proteomes" id="UP000051647">
    <property type="component" value="Unassembled WGS sequence"/>
</dbReference>
<keyword evidence="8 12" id="KW-0249">Electron transport</keyword>
<feature type="transmembrane region" description="Helical" evidence="12">
    <location>
        <begin position="344"/>
        <end position="364"/>
    </location>
</feature>
<feature type="transmembrane region" description="Helical" evidence="12">
    <location>
        <begin position="417"/>
        <end position="445"/>
    </location>
</feature>
<dbReference type="GO" id="GO:0005886">
    <property type="term" value="C:plasma membrane"/>
    <property type="evidence" value="ECO:0007669"/>
    <property type="project" value="UniProtKB-SubCell"/>
</dbReference>
<dbReference type="GO" id="GO:0016682">
    <property type="term" value="F:oxidoreductase activity, acting on diphenols and related substances as donors, oxygen as acceptor"/>
    <property type="evidence" value="ECO:0007669"/>
    <property type="project" value="TreeGrafter"/>
</dbReference>
<evidence type="ECO:0000256" key="12">
    <source>
        <dbReference type="PIRNR" id="PIRNR006446"/>
    </source>
</evidence>
<feature type="transmembrane region" description="Helical" evidence="12">
    <location>
        <begin position="181"/>
        <end position="204"/>
    </location>
</feature>
<dbReference type="GO" id="GO:0019646">
    <property type="term" value="P:aerobic electron transport chain"/>
    <property type="evidence" value="ECO:0007669"/>
    <property type="project" value="InterPro"/>
</dbReference>
<evidence type="ECO:0000256" key="4">
    <source>
        <dbReference type="ARBA" id="ARBA00022475"/>
    </source>
</evidence>
<keyword evidence="14" id="KW-1185">Reference proteome</keyword>
<keyword evidence="11 12" id="KW-0472">Membrane</keyword>
<evidence type="ECO:0000256" key="5">
    <source>
        <dbReference type="ARBA" id="ARBA00022617"/>
    </source>
</evidence>
<organism evidence="13 14">
    <name type="scientific">Companilactobacillus versmoldensis DSM 14857 = KCTC 3814</name>
    <dbReference type="NCBI Taxonomy" id="1423815"/>
    <lineage>
        <taxon>Bacteria</taxon>
        <taxon>Bacillati</taxon>
        <taxon>Bacillota</taxon>
        <taxon>Bacilli</taxon>
        <taxon>Lactobacillales</taxon>
        <taxon>Lactobacillaceae</taxon>
        <taxon>Companilactobacillus</taxon>
    </lineage>
</organism>
<feature type="transmembrane region" description="Helical" evidence="12">
    <location>
        <begin position="127"/>
        <end position="150"/>
    </location>
</feature>
<gene>
    <name evidence="13" type="ORF">FC27_GL002227</name>
</gene>
<comment type="similarity">
    <text evidence="2 12">Belongs to the cytochrome ubiquinol oxidase subunit 1 family.</text>
</comment>
<keyword evidence="7 12" id="KW-0479">Metal-binding</keyword>
<evidence type="ECO:0000256" key="9">
    <source>
        <dbReference type="ARBA" id="ARBA00022989"/>
    </source>
</evidence>
<evidence type="ECO:0000256" key="1">
    <source>
        <dbReference type="ARBA" id="ARBA00004651"/>
    </source>
</evidence>
<comment type="caution">
    <text evidence="13">The sequence shown here is derived from an EMBL/GenBank/DDBJ whole genome shotgun (WGS) entry which is preliminary data.</text>
</comment>
<dbReference type="EMBL" id="AZFA01000009">
    <property type="protein sequence ID" value="KRL66901.1"/>
    <property type="molecule type" value="Genomic_DNA"/>
</dbReference>
<feature type="transmembrane region" description="Helical" evidence="12">
    <location>
        <begin position="50"/>
        <end position="71"/>
    </location>
</feature>
<dbReference type="PANTHER" id="PTHR30365:SF15">
    <property type="entry name" value="CYTOCHROME BD UBIQUINOL OXIDASE SUBUNIT 1"/>
    <property type="match status" value="1"/>
</dbReference>
<dbReference type="GO" id="GO:0009055">
    <property type="term" value="F:electron transfer activity"/>
    <property type="evidence" value="ECO:0007669"/>
    <property type="project" value="UniProtKB-UniRule"/>
</dbReference>
<dbReference type="GO" id="GO:0020037">
    <property type="term" value="F:heme binding"/>
    <property type="evidence" value="ECO:0007669"/>
    <property type="project" value="TreeGrafter"/>
</dbReference>
<feature type="transmembrane region" description="Helical" evidence="12">
    <location>
        <begin position="216"/>
        <end position="234"/>
    </location>
</feature>
<keyword evidence="10 12" id="KW-0408">Iron</keyword>
<dbReference type="GO" id="GO:0070069">
    <property type="term" value="C:cytochrome complex"/>
    <property type="evidence" value="ECO:0007669"/>
    <property type="project" value="UniProtKB-UniRule"/>
</dbReference>
<evidence type="ECO:0000256" key="2">
    <source>
        <dbReference type="ARBA" id="ARBA00009819"/>
    </source>
</evidence>
<feature type="transmembrane region" description="Helical" evidence="12">
    <location>
        <begin position="91"/>
        <end position="115"/>
    </location>
</feature>
<evidence type="ECO:0000256" key="7">
    <source>
        <dbReference type="ARBA" id="ARBA00022723"/>
    </source>
</evidence>